<protein>
    <submittedName>
        <fullName evidence="1">Uncharacterized protein</fullName>
    </submittedName>
</protein>
<dbReference type="AlphaFoldDB" id="A0A7S3CI13"/>
<dbReference type="EMBL" id="HBIA01001290">
    <property type="protein sequence ID" value="CAE0228886.1"/>
    <property type="molecule type" value="Transcribed_RNA"/>
</dbReference>
<accession>A0A7S3CI13</accession>
<name>A0A7S3CI13_9SPIT</name>
<gene>
    <name evidence="1" type="ORF">SRAS04492_LOCUS670</name>
</gene>
<evidence type="ECO:0000313" key="1">
    <source>
        <dbReference type="EMBL" id="CAE0228886.1"/>
    </source>
</evidence>
<proteinExistence type="predicted"/>
<reference evidence="1" key="1">
    <citation type="submission" date="2021-01" db="EMBL/GenBank/DDBJ databases">
        <authorList>
            <person name="Corre E."/>
            <person name="Pelletier E."/>
            <person name="Niang G."/>
            <person name="Scheremetjew M."/>
            <person name="Finn R."/>
            <person name="Kale V."/>
            <person name="Holt S."/>
            <person name="Cochrane G."/>
            <person name="Meng A."/>
            <person name="Brown T."/>
            <person name="Cohen L."/>
        </authorList>
    </citation>
    <scope>NUCLEOTIDE SEQUENCE</scope>
    <source>
        <strain evidence="1">Ras09</strain>
    </source>
</reference>
<sequence>MKSGKFYCYFKPSYLMDNFIAGSQIDIPYFQVFQGEYREELEPIPLELKHIAQEIATEYKGIWTSSASSTYFDDAFKMPANPSVEFIARSDVKELKKKYKYGLNFKRPILLLTCPQAQIEHHYQGVKDTLKKHADMFDIYFIPYEKNDVLKREIDYLEAFIIDPEQKQYIQPFPTPPLDSEKGAEKKEPRTEGEFYYKKFFNIKVDELINEYLEGTATSLTIQDNRDMSSKFIVEVNSETFERDVIKNEKIDQFLLQIVKDGCQGCYYGKVLMVALSNKLKKHGLQEKLPIFVMDTNNYSPYIGNVSYTPYFLYVRKEGDKVVEIKTLESPSSQAFLDDLARKTGFEGFKEKIKIDATQHYINNQEIKDFEEDYNYDFETEDGYIYYNERVRLQEELRKQEEEKKADSQEAK</sequence>
<organism evidence="1">
    <name type="scientific">Strombidium rassoulzadegani</name>
    <dbReference type="NCBI Taxonomy" id="1082188"/>
    <lineage>
        <taxon>Eukaryota</taxon>
        <taxon>Sar</taxon>
        <taxon>Alveolata</taxon>
        <taxon>Ciliophora</taxon>
        <taxon>Intramacronucleata</taxon>
        <taxon>Spirotrichea</taxon>
        <taxon>Oligotrichia</taxon>
        <taxon>Strombidiidae</taxon>
        <taxon>Strombidium</taxon>
    </lineage>
</organism>